<reference evidence="4" key="5">
    <citation type="submission" date="2018-11" db="EMBL/GenBank/DDBJ databases">
        <title>Characterization of plant carbon substrate utilization by Auxenochlorella protothecoides.</title>
        <authorList>
            <person name="Vogler B.W."/>
            <person name="Starkenburg S.R."/>
            <person name="Sudasinghe N."/>
            <person name="Schambach J.Y."/>
            <person name="Rollin J.A."/>
            <person name="Pattathil S."/>
            <person name="Barry A.N."/>
        </authorList>
    </citation>
    <scope>NUCLEOTIDE SEQUENCE [LARGE SCALE GENOMIC DNA]</scope>
    <source>
        <strain evidence="4">UTEX 25</strain>
    </source>
</reference>
<dbReference type="GeneID" id="23613170"/>
<evidence type="ECO:0000313" key="2">
    <source>
        <dbReference type="EMBL" id="JAT71937.1"/>
    </source>
</evidence>
<dbReference type="Pfam" id="PF01250">
    <property type="entry name" value="Ribosomal_S6"/>
    <property type="match status" value="1"/>
</dbReference>
<proteinExistence type="inferred from homology"/>
<dbReference type="STRING" id="3075.A0A087SGP6"/>
<dbReference type="CDD" id="cd15465">
    <property type="entry name" value="bS6_mito"/>
    <property type="match status" value="1"/>
</dbReference>
<dbReference type="EMBL" id="QOKY01000202">
    <property type="protein sequence ID" value="RMZ52608.1"/>
    <property type="molecule type" value="Genomic_DNA"/>
</dbReference>
<dbReference type="GO" id="GO:0005737">
    <property type="term" value="C:cytoplasm"/>
    <property type="evidence" value="ECO:0007669"/>
    <property type="project" value="UniProtKB-ARBA"/>
</dbReference>
<dbReference type="InterPro" id="IPR000529">
    <property type="entry name" value="Ribosomal_bS6"/>
</dbReference>
<dbReference type="GO" id="GO:0005840">
    <property type="term" value="C:ribosome"/>
    <property type="evidence" value="ECO:0007669"/>
    <property type="project" value="UniProtKB-KW"/>
</dbReference>
<dbReference type="SUPFAM" id="SSF54995">
    <property type="entry name" value="Ribosomal protein S6"/>
    <property type="match status" value="1"/>
</dbReference>
<dbReference type="InterPro" id="IPR014717">
    <property type="entry name" value="Transl_elong_EF1B/ribsomal_bS6"/>
</dbReference>
<dbReference type="AlphaFoldDB" id="A0A087SGP6"/>
<dbReference type="InterPro" id="IPR035980">
    <property type="entry name" value="Ribosomal_bS6_sf"/>
</dbReference>
<dbReference type="InterPro" id="IPR020814">
    <property type="entry name" value="Ribosomal_S6_plastid/chlpt"/>
</dbReference>
<dbReference type="KEGG" id="apro:F751_1779"/>
<dbReference type="Proteomes" id="UP000028924">
    <property type="component" value="Unassembled WGS sequence"/>
</dbReference>
<evidence type="ECO:0000313" key="4">
    <source>
        <dbReference type="EMBL" id="RMZ52608.1"/>
    </source>
</evidence>
<protein>
    <submittedName>
        <fullName evidence="3">37S ribosomal protein MRP17, mitochondrial</fullName>
    </submittedName>
</protein>
<dbReference type="RefSeq" id="XP_011397788.1">
    <property type="nucleotide sequence ID" value="XM_011399486.1"/>
</dbReference>
<dbReference type="PANTHER" id="PTHR21011">
    <property type="entry name" value="MITOCHONDRIAL 28S RIBOSOMAL PROTEIN S6"/>
    <property type="match status" value="1"/>
</dbReference>
<accession>A0A087SGP6</accession>
<dbReference type="Gene3D" id="3.30.70.60">
    <property type="match status" value="1"/>
</dbReference>
<evidence type="ECO:0000256" key="1">
    <source>
        <dbReference type="ARBA" id="ARBA00009512"/>
    </source>
</evidence>
<dbReference type="EMBL" id="KL662111">
    <property type="protein sequence ID" value="KFM24900.1"/>
    <property type="molecule type" value="Genomic_DNA"/>
</dbReference>
<reference evidence="2" key="2">
    <citation type="submission" date="2015-08" db="EMBL/GenBank/DDBJ databases">
        <authorList>
            <person name="Babu N.S."/>
            <person name="Beckwith C.J."/>
            <person name="Beseler K.G."/>
            <person name="Brison A."/>
            <person name="Carone J.V."/>
            <person name="Caskin T.P."/>
            <person name="Diamond M."/>
            <person name="Durham M.E."/>
            <person name="Foxe J.M."/>
            <person name="Go M."/>
            <person name="Henderson B.A."/>
            <person name="Jones I.B."/>
            <person name="McGettigan J.A."/>
            <person name="Micheletti S.J."/>
            <person name="Nasrallah M.E."/>
            <person name="Ortiz D."/>
            <person name="Piller C.R."/>
            <person name="Privatt S.R."/>
            <person name="Schneider S.L."/>
            <person name="Sharp S."/>
            <person name="Smith T.C."/>
            <person name="Stanton J.D."/>
            <person name="Ullery H.E."/>
            <person name="Wilson R.J."/>
            <person name="Serrano M.G."/>
            <person name="Buck G."/>
            <person name="Lee V."/>
            <person name="Wang Y."/>
            <person name="Carvalho R."/>
            <person name="Voegtly L."/>
            <person name="Shi R."/>
            <person name="Duckworth R."/>
            <person name="Johnson A."/>
            <person name="Loviza R."/>
            <person name="Walstead R."/>
            <person name="Shah Z."/>
            <person name="Kiflezghi M."/>
            <person name="Wade K."/>
            <person name="Ball S.L."/>
            <person name="Bradley K.W."/>
            <person name="Asai D.J."/>
            <person name="Bowman C.A."/>
            <person name="Russell D.A."/>
            <person name="Pope W.H."/>
            <person name="Jacobs-Sera D."/>
            <person name="Hendrix R.W."/>
            <person name="Hatfull G.F."/>
        </authorList>
    </citation>
    <scope>NUCLEOTIDE SEQUENCE</scope>
</reference>
<evidence type="ECO:0000313" key="5">
    <source>
        <dbReference type="Proteomes" id="UP000028924"/>
    </source>
</evidence>
<evidence type="ECO:0000313" key="3">
    <source>
        <dbReference type="EMBL" id="KFM24900.1"/>
    </source>
</evidence>
<dbReference type="Proteomes" id="UP000279271">
    <property type="component" value="Unassembled WGS sequence"/>
</dbReference>
<organism evidence="3 5">
    <name type="scientific">Auxenochlorella protothecoides</name>
    <name type="common">Green microalga</name>
    <name type="synonym">Chlorella protothecoides</name>
    <dbReference type="NCBI Taxonomy" id="3075"/>
    <lineage>
        <taxon>Eukaryota</taxon>
        <taxon>Viridiplantae</taxon>
        <taxon>Chlorophyta</taxon>
        <taxon>core chlorophytes</taxon>
        <taxon>Trebouxiophyceae</taxon>
        <taxon>Chlorellales</taxon>
        <taxon>Chlorellaceae</taxon>
        <taxon>Auxenochlorella</taxon>
    </lineage>
</organism>
<dbReference type="NCBIfam" id="TIGR00166">
    <property type="entry name" value="S6"/>
    <property type="match status" value="1"/>
</dbReference>
<keyword evidence="3" id="KW-0689">Ribosomal protein</keyword>
<dbReference type="GO" id="GO:0070181">
    <property type="term" value="F:small ribosomal subunit rRNA binding"/>
    <property type="evidence" value="ECO:0007669"/>
    <property type="project" value="TreeGrafter"/>
</dbReference>
<keyword evidence="3" id="KW-0687">Ribonucleoprotein</keyword>
<dbReference type="EMBL" id="GDKF01006685">
    <property type="protein sequence ID" value="JAT71937.1"/>
    <property type="molecule type" value="Transcribed_RNA"/>
</dbReference>
<name>A0A087SGP6_AUXPR</name>
<dbReference type="GO" id="GO:0003735">
    <property type="term" value="F:structural constituent of ribosome"/>
    <property type="evidence" value="ECO:0007669"/>
    <property type="project" value="InterPro"/>
</dbReference>
<dbReference type="HAMAP" id="MF_00360">
    <property type="entry name" value="Ribosomal_bS6"/>
    <property type="match status" value="1"/>
</dbReference>
<comment type="similarity">
    <text evidence="1">Belongs to the bacterial ribosomal protein bS6 family.</text>
</comment>
<reference evidence="6" key="3">
    <citation type="journal article" date="2018" name="Algal Res.">
        <title>Characterization of plant carbon substrate utilization by Auxenochlorella protothecoides.</title>
        <authorList>
            <person name="Vogler B.W."/>
            <person name="Starkenburg S.R."/>
            <person name="Sudasinghe N."/>
            <person name="Schambach J.Y."/>
            <person name="Rollin J.A."/>
            <person name="Pattathil S."/>
            <person name="Barry A.N."/>
        </authorList>
    </citation>
    <scope>NUCLEOTIDE SEQUENCE [LARGE SCALE GENOMIC DNA]</scope>
    <source>
        <strain evidence="6">UTEX 25</strain>
    </source>
</reference>
<gene>
    <name evidence="4" type="ORF">APUTEX25_000727</name>
    <name evidence="3" type="ORF">F751_1779</name>
    <name evidence="2" type="ORF">g.34892</name>
</gene>
<evidence type="ECO:0000313" key="6">
    <source>
        <dbReference type="Proteomes" id="UP000279271"/>
    </source>
</evidence>
<dbReference type="OrthoDB" id="10259681at2759"/>
<dbReference type="eggNOG" id="KOG4708">
    <property type="taxonomic scope" value="Eukaryota"/>
</dbReference>
<dbReference type="GO" id="GO:0006412">
    <property type="term" value="P:translation"/>
    <property type="evidence" value="ECO:0007669"/>
    <property type="project" value="InterPro"/>
</dbReference>
<keyword evidence="5" id="KW-1185">Reference proteome</keyword>
<reference evidence="3 5" key="1">
    <citation type="journal article" date="2014" name="BMC Genomics">
        <title>Oil accumulation mechanisms of the oleaginous microalga Chlorella protothecoides revealed through its genome, transcriptomes, and proteomes.</title>
        <authorList>
            <person name="Gao C."/>
            <person name="Wang Y."/>
            <person name="Shen Y."/>
            <person name="Yan D."/>
            <person name="He X."/>
            <person name="Dai J."/>
            <person name="Wu Q."/>
        </authorList>
    </citation>
    <scope>NUCLEOTIDE SEQUENCE [LARGE SCALE GENOMIC DNA]</scope>
    <source>
        <strain evidence="3 5">0710</strain>
    </source>
</reference>
<dbReference type="PANTHER" id="PTHR21011:SF1">
    <property type="entry name" value="SMALL RIBOSOMAL SUBUNIT PROTEIN BS6M"/>
    <property type="match status" value="1"/>
</dbReference>
<sequence length="128" mass="14310">MPLYELFCLAKPGLGKPHLASMISSIGKKVLASGGVLTDVKSHGEQALAYDIRRPGERYSQAHIWQVTFASTPEVLKDIDHSLRVDETVLRWIVQKREYLDRLPNTHRVAKMAHLAAVPEQPADAQQT</sequence>
<reference evidence="4" key="4">
    <citation type="submission" date="2018-10" db="EMBL/GenBank/DDBJ databases">
        <authorList>
            <person name="Hovde B."/>
            <person name="Zhang X."/>
        </authorList>
    </citation>
    <scope>NUCLEOTIDE SEQUENCE [LARGE SCALE GENOMIC DNA]</scope>
    <source>
        <strain evidence="4">UTEX 25</strain>
    </source>
</reference>